<dbReference type="PRINTS" id="PR01047">
    <property type="entry name" value="TRNASYNTHTHR"/>
</dbReference>
<dbReference type="InterPro" id="IPR002320">
    <property type="entry name" value="Thr-tRNA-ligase_IIa"/>
</dbReference>
<evidence type="ECO:0000256" key="3">
    <source>
        <dbReference type="ARBA" id="ARBA00013163"/>
    </source>
</evidence>
<dbReference type="AlphaFoldDB" id="A0A9P4P276"/>
<evidence type="ECO:0000256" key="11">
    <source>
        <dbReference type="ARBA" id="ARBA00031900"/>
    </source>
</evidence>
<dbReference type="GO" id="GO:0006435">
    <property type="term" value="P:threonyl-tRNA aminoacylation"/>
    <property type="evidence" value="ECO:0007669"/>
    <property type="project" value="InterPro"/>
</dbReference>
<evidence type="ECO:0000256" key="7">
    <source>
        <dbReference type="ARBA" id="ARBA00022917"/>
    </source>
</evidence>
<dbReference type="SUPFAM" id="SSF52954">
    <property type="entry name" value="Class II aaRS ABD-related"/>
    <property type="match status" value="1"/>
</dbReference>
<evidence type="ECO:0000256" key="4">
    <source>
        <dbReference type="ARBA" id="ARBA00022598"/>
    </source>
</evidence>
<dbReference type="EMBL" id="MU007013">
    <property type="protein sequence ID" value="KAF2435453.1"/>
    <property type="molecule type" value="Genomic_DNA"/>
</dbReference>
<dbReference type="InterPro" id="IPR004154">
    <property type="entry name" value="Anticodon-bd"/>
</dbReference>
<evidence type="ECO:0000259" key="13">
    <source>
        <dbReference type="PROSITE" id="PS50862"/>
    </source>
</evidence>
<keyword evidence="5" id="KW-0547">Nucleotide-binding</keyword>
<evidence type="ECO:0000256" key="10">
    <source>
        <dbReference type="ARBA" id="ARBA00023146"/>
    </source>
</evidence>
<keyword evidence="6" id="KW-0067">ATP-binding</keyword>
<dbReference type="Pfam" id="PF00587">
    <property type="entry name" value="tRNA-synt_2b"/>
    <property type="match status" value="1"/>
</dbReference>
<dbReference type="PANTHER" id="PTHR11451">
    <property type="entry name" value="THREONINE-TRNA LIGASE"/>
    <property type="match status" value="1"/>
</dbReference>
<dbReference type="GO" id="GO:0005524">
    <property type="term" value="F:ATP binding"/>
    <property type="evidence" value="ECO:0007669"/>
    <property type="project" value="UniProtKB-KW"/>
</dbReference>
<dbReference type="InterPro" id="IPR002314">
    <property type="entry name" value="aa-tRNA-synt_IIb"/>
</dbReference>
<dbReference type="PROSITE" id="PS50862">
    <property type="entry name" value="AA_TRNA_LIGASE_II"/>
    <property type="match status" value="1"/>
</dbReference>
<accession>A0A9P4P276</accession>
<name>A0A9P4P276_9PEZI</name>
<dbReference type="Gene3D" id="3.30.930.10">
    <property type="entry name" value="Bira Bifunctional Protein, Domain 2"/>
    <property type="match status" value="1"/>
</dbReference>
<evidence type="ECO:0000256" key="12">
    <source>
        <dbReference type="ARBA" id="ARBA00049515"/>
    </source>
</evidence>
<comment type="similarity">
    <text evidence="2">Belongs to the class-II aminoacyl-tRNA synthetase family.</text>
</comment>
<reference evidence="14" key="1">
    <citation type="journal article" date="2020" name="Stud. Mycol.">
        <title>101 Dothideomycetes genomes: a test case for predicting lifestyles and emergence of pathogens.</title>
        <authorList>
            <person name="Haridas S."/>
            <person name="Albert R."/>
            <person name="Binder M."/>
            <person name="Bloem J."/>
            <person name="Labutti K."/>
            <person name="Salamov A."/>
            <person name="Andreopoulos B."/>
            <person name="Baker S."/>
            <person name="Barry K."/>
            <person name="Bills G."/>
            <person name="Bluhm B."/>
            <person name="Cannon C."/>
            <person name="Castanera R."/>
            <person name="Culley D."/>
            <person name="Daum C."/>
            <person name="Ezra D."/>
            <person name="Gonzalez J."/>
            <person name="Henrissat B."/>
            <person name="Kuo A."/>
            <person name="Liang C."/>
            <person name="Lipzen A."/>
            <person name="Lutzoni F."/>
            <person name="Magnuson J."/>
            <person name="Mondo S."/>
            <person name="Nolan M."/>
            <person name="Ohm R."/>
            <person name="Pangilinan J."/>
            <person name="Park H.-J."/>
            <person name="Ramirez L."/>
            <person name="Alfaro M."/>
            <person name="Sun H."/>
            <person name="Tritt A."/>
            <person name="Yoshinaga Y."/>
            <person name="Zwiers L.-H."/>
            <person name="Turgeon B."/>
            <person name="Goodwin S."/>
            <person name="Spatafora J."/>
            <person name="Crous P."/>
            <person name="Grigoriev I."/>
        </authorList>
    </citation>
    <scope>NUCLEOTIDE SEQUENCE</scope>
    <source>
        <strain evidence="14">CBS 130266</strain>
    </source>
</reference>
<evidence type="ECO:0000256" key="6">
    <source>
        <dbReference type="ARBA" id="ARBA00022840"/>
    </source>
</evidence>
<evidence type="ECO:0000256" key="1">
    <source>
        <dbReference type="ARBA" id="ARBA00004305"/>
    </source>
</evidence>
<comment type="caution">
    <text evidence="14">The sequence shown here is derived from an EMBL/GenBank/DDBJ whole genome shotgun (WGS) entry which is preliminary data.</text>
</comment>
<dbReference type="InterPro" id="IPR045864">
    <property type="entry name" value="aa-tRNA-synth_II/BPL/LPL"/>
</dbReference>
<dbReference type="InterPro" id="IPR036621">
    <property type="entry name" value="Anticodon-bd_dom_sf"/>
</dbReference>
<dbReference type="GO" id="GO:0004829">
    <property type="term" value="F:threonine-tRNA ligase activity"/>
    <property type="evidence" value="ECO:0007669"/>
    <property type="project" value="UniProtKB-EC"/>
</dbReference>
<dbReference type="SUPFAM" id="SSF55681">
    <property type="entry name" value="Class II aaRS and biotin synthetases"/>
    <property type="match status" value="1"/>
</dbReference>
<keyword evidence="15" id="KW-1185">Reference proteome</keyword>
<proteinExistence type="inferred from homology"/>
<keyword evidence="8" id="KW-0809">Transit peptide</keyword>
<feature type="domain" description="Aminoacyl-transfer RNA synthetases class-II family profile" evidence="13">
    <location>
        <begin position="97"/>
        <end position="390"/>
    </location>
</feature>
<evidence type="ECO:0000256" key="2">
    <source>
        <dbReference type="ARBA" id="ARBA00008226"/>
    </source>
</evidence>
<evidence type="ECO:0000313" key="14">
    <source>
        <dbReference type="EMBL" id="KAF2435453.1"/>
    </source>
</evidence>
<dbReference type="Pfam" id="PF03129">
    <property type="entry name" value="HGTP_anticodon"/>
    <property type="match status" value="1"/>
</dbReference>
<comment type="subcellular location">
    <subcellularLocation>
        <location evidence="1">Mitochondrion matrix</location>
    </subcellularLocation>
</comment>
<evidence type="ECO:0000256" key="9">
    <source>
        <dbReference type="ARBA" id="ARBA00023128"/>
    </source>
</evidence>
<dbReference type="Gene3D" id="3.40.50.800">
    <property type="entry name" value="Anticodon-binding domain"/>
    <property type="match status" value="1"/>
</dbReference>
<keyword evidence="4" id="KW-0436">Ligase</keyword>
<gene>
    <name evidence="14" type="ORF">EJ08DRAFT_625930</name>
</gene>
<keyword evidence="7" id="KW-0648">Protein biosynthesis</keyword>
<evidence type="ECO:0000313" key="15">
    <source>
        <dbReference type="Proteomes" id="UP000800235"/>
    </source>
</evidence>
<dbReference type="OrthoDB" id="5423599at2759"/>
<dbReference type="InterPro" id="IPR033728">
    <property type="entry name" value="ThrRS_core"/>
</dbReference>
<dbReference type="GO" id="GO:0005759">
    <property type="term" value="C:mitochondrial matrix"/>
    <property type="evidence" value="ECO:0007669"/>
    <property type="project" value="UniProtKB-SubCell"/>
</dbReference>
<protein>
    <recommendedName>
        <fullName evidence="3">threonine--tRNA ligase</fullName>
        <ecNumber evidence="3">6.1.1.3</ecNumber>
    </recommendedName>
    <alternativeName>
        <fullName evidence="11">Threonyl-tRNA synthetase</fullName>
    </alternativeName>
</protein>
<keyword evidence="9" id="KW-0496">Mitochondrion</keyword>
<organism evidence="14 15">
    <name type="scientific">Tothia fuscella</name>
    <dbReference type="NCBI Taxonomy" id="1048955"/>
    <lineage>
        <taxon>Eukaryota</taxon>
        <taxon>Fungi</taxon>
        <taxon>Dikarya</taxon>
        <taxon>Ascomycota</taxon>
        <taxon>Pezizomycotina</taxon>
        <taxon>Dothideomycetes</taxon>
        <taxon>Pleosporomycetidae</taxon>
        <taxon>Venturiales</taxon>
        <taxon>Cylindrosympodiaceae</taxon>
        <taxon>Tothia</taxon>
    </lineage>
</organism>
<dbReference type="CDD" id="cd00771">
    <property type="entry name" value="ThrRS_core"/>
    <property type="match status" value="1"/>
</dbReference>
<dbReference type="InterPro" id="IPR006195">
    <property type="entry name" value="aa-tRNA-synth_II"/>
</dbReference>
<evidence type="ECO:0000256" key="5">
    <source>
        <dbReference type="ARBA" id="ARBA00022741"/>
    </source>
</evidence>
<comment type="catalytic activity">
    <reaction evidence="12">
        <text>tRNA(Thr) + L-threonine + ATP = L-threonyl-tRNA(Thr) + AMP + diphosphate + H(+)</text>
        <dbReference type="Rhea" id="RHEA:24624"/>
        <dbReference type="Rhea" id="RHEA-COMP:9670"/>
        <dbReference type="Rhea" id="RHEA-COMP:9704"/>
        <dbReference type="ChEBI" id="CHEBI:15378"/>
        <dbReference type="ChEBI" id="CHEBI:30616"/>
        <dbReference type="ChEBI" id="CHEBI:33019"/>
        <dbReference type="ChEBI" id="CHEBI:57926"/>
        <dbReference type="ChEBI" id="CHEBI:78442"/>
        <dbReference type="ChEBI" id="CHEBI:78534"/>
        <dbReference type="ChEBI" id="CHEBI:456215"/>
        <dbReference type="EC" id="6.1.1.3"/>
    </reaction>
</comment>
<dbReference type="FunFam" id="3.30.930.10:FF:000039">
    <property type="entry name" value="Threonyl-tRNA synthetase, mitochondrial"/>
    <property type="match status" value="1"/>
</dbReference>
<dbReference type="Proteomes" id="UP000800235">
    <property type="component" value="Unassembled WGS sequence"/>
</dbReference>
<dbReference type="PANTHER" id="PTHR11451:SF50">
    <property type="entry name" value="THREONINE--TRNA LIGASE, MITOCHONDRIAL"/>
    <property type="match status" value="1"/>
</dbReference>
<evidence type="ECO:0000256" key="8">
    <source>
        <dbReference type="ARBA" id="ARBA00022946"/>
    </source>
</evidence>
<sequence length="606" mass="68495">MNSSHRPLLRSLYNSRRHILFNNHTRIGSSIFFKPCSCTASLAEEETKKLLNPTTDNPPKPPADHRQLALEQGIFTTSPYSPGSPLLLPNGSDMFLKLAACLRSLYPKFGFREVITPSIYKKSLWEKSGHWKNYADDMFEVRGRGASGAKKDAEIGEDETYGLKPMNCPGHCLLFKAEKRSYRQLPIRFADFSTLHRNEISGALSGLTRVRRFHQDDGHIFCRPVQIYEEIKKTMEFIHLVYGTIFQLGPYRLLLSTRPKENYIGTLEEWDNAEAALKSALETSGREWSINEGDGAFYGPKIDIILKDSDGKEHQTATIQLDFQLPKRFELEYIAPAPDLEQKGAVTRKTDPKLLETSGPVTPVIIHRAVLGSLERFMALLIEHYNGTYPLWISPRPVVILTATDSPRVTDYAEHVAYTLHQSPWAKSESQGHVDSRTKLQKRSSLLVPYARQTPLHADIDSSKRSLGKKMVEARKKGYNYIIVVGEKDVADETVNLELANQYIKRPAEESALMHKDMSKSGIGKSTDDERENALLDGGSAFTVEEGSSVEEVSEEEREKNRDRVWYIQQLPSEMRKAEKESGKCAATLKLGVVQRLFGRQVSAYL</sequence>
<dbReference type="EC" id="6.1.1.3" evidence="3"/>
<keyword evidence="10" id="KW-0030">Aminoacyl-tRNA synthetase</keyword>